<evidence type="ECO:0000313" key="1">
    <source>
        <dbReference type="EMBL" id="CAI9932174.1"/>
    </source>
</evidence>
<proteinExistence type="predicted"/>
<evidence type="ECO:0000313" key="2">
    <source>
        <dbReference type="EMBL" id="CAL6091107.1"/>
    </source>
</evidence>
<name>A0AA86P544_9EUKA</name>
<accession>A0AA86P544</accession>
<reference evidence="1" key="1">
    <citation type="submission" date="2023-06" db="EMBL/GenBank/DDBJ databases">
        <authorList>
            <person name="Kurt Z."/>
        </authorList>
    </citation>
    <scope>NUCLEOTIDE SEQUENCE</scope>
</reference>
<comment type="caution">
    <text evidence="1">The sequence shown here is derived from an EMBL/GenBank/DDBJ whole genome shotgun (WGS) entry which is preliminary data.</text>
</comment>
<reference evidence="2 3" key="2">
    <citation type="submission" date="2024-07" db="EMBL/GenBank/DDBJ databases">
        <authorList>
            <person name="Akdeniz Z."/>
        </authorList>
    </citation>
    <scope>NUCLEOTIDE SEQUENCE [LARGE SCALE GENOMIC DNA]</scope>
</reference>
<dbReference type="Proteomes" id="UP001642409">
    <property type="component" value="Unassembled WGS sequence"/>
</dbReference>
<dbReference type="EMBL" id="CATOUU010000510">
    <property type="protein sequence ID" value="CAI9932174.1"/>
    <property type="molecule type" value="Genomic_DNA"/>
</dbReference>
<protein>
    <submittedName>
        <fullName evidence="2">Hypothetical_protein</fullName>
    </submittedName>
</protein>
<organism evidence="1">
    <name type="scientific">Hexamita inflata</name>
    <dbReference type="NCBI Taxonomy" id="28002"/>
    <lineage>
        <taxon>Eukaryota</taxon>
        <taxon>Metamonada</taxon>
        <taxon>Diplomonadida</taxon>
        <taxon>Hexamitidae</taxon>
        <taxon>Hexamitinae</taxon>
        <taxon>Hexamita</taxon>
    </lineage>
</organism>
<dbReference type="AlphaFoldDB" id="A0AA86P544"/>
<dbReference type="EMBL" id="CAXDID020000433">
    <property type="protein sequence ID" value="CAL6091107.1"/>
    <property type="molecule type" value="Genomic_DNA"/>
</dbReference>
<keyword evidence="3" id="KW-1185">Reference proteome</keyword>
<gene>
    <name evidence="1" type="ORF">HINF_LOCUS19819</name>
    <name evidence="2" type="ORF">HINF_LOCUS65628</name>
</gene>
<sequence>MMWYEESEESDKMQPYFLHSTIHEYLANKSLEEKEKLLLDVAFVSKQLLNQAREQLTSCVVSHAPVNVSSNPHKERETQEIYLRILFVREAQAKNQQAVKHTQRTRIYTHILNIWLEILMNQ</sequence>
<evidence type="ECO:0000313" key="3">
    <source>
        <dbReference type="Proteomes" id="UP001642409"/>
    </source>
</evidence>